<dbReference type="InterPro" id="IPR036909">
    <property type="entry name" value="Cyt_c-like_dom_sf"/>
</dbReference>
<dbReference type="GO" id="GO:0009055">
    <property type="term" value="F:electron transfer activity"/>
    <property type="evidence" value="ECO:0007669"/>
    <property type="project" value="InterPro"/>
</dbReference>
<dbReference type="GO" id="GO:0046872">
    <property type="term" value="F:metal ion binding"/>
    <property type="evidence" value="ECO:0007669"/>
    <property type="project" value="UniProtKB-KW"/>
</dbReference>
<dbReference type="InterPro" id="IPR009056">
    <property type="entry name" value="Cyt_c-like_dom"/>
</dbReference>
<keyword evidence="5 6" id="KW-0408">Iron</keyword>
<evidence type="ECO:0000313" key="8">
    <source>
        <dbReference type="EMBL" id="SJM36465.1"/>
    </source>
</evidence>
<proteinExistence type="predicted"/>
<dbReference type="SUPFAM" id="SSF46626">
    <property type="entry name" value="Cytochrome c"/>
    <property type="match status" value="1"/>
</dbReference>
<dbReference type="PANTHER" id="PTHR11961">
    <property type="entry name" value="CYTOCHROME C"/>
    <property type="match status" value="1"/>
</dbReference>
<evidence type="ECO:0000256" key="4">
    <source>
        <dbReference type="ARBA" id="ARBA00022982"/>
    </source>
</evidence>
<reference evidence="9" key="1">
    <citation type="submission" date="2017-02" db="EMBL/GenBank/DDBJ databases">
        <authorList>
            <person name="Mornico D."/>
        </authorList>
    </citation>
    <scope>NUCLEOTIDE SEQUENCE [LARGE SCALE GENOMIC DNA]</scope>
</reference>
<dbReference type="Gene3D" id="1.10.760.10">
    <property type="entry name" value="Cytochrome c-like domain"/>
    <property type="match status" value="1"/>
</dbReference>
<name>A0A1R4ED89_9GAMM</name>
<dbReference type="PRINTS" id="PR00604">
    <property type="entry name" value="CYTCHRMECIAB"/>
</dbReference>
<keyword evidence="1" id="KW-0813">Transport</keyword>
<protein>
    <submittedName>
        <fullName evidence="8">Cytochrome c2</fullName>
    </submittedName>
</protein>
<dbReference type="RefSeq" id="WP_077447871.1">
    <property type="nucleotide sequence ID" value="NZ_FUGD01000048.1"/>
</dbReference>
<feature type="domain" description="Cytochrome c" evidence="7">
    <location>
        <begin position="58"/>
        <end position="158"/>
    </location>
</feature>
<keyword evidence="2 6" id="KW-0349">Heme</keyword>
<gene>
    <name evidence="8" type="ORF">A1019T_00426</name>
</gene>
<dbReference type="PROSITE" id="PS51007">
    <property type="entry name" value="CYTC"/>
    <property type="match status" value="1"/>
</dbReference>
<dbReference type="Pfam" id="PF00034">
    <property type="entry name" value="Cytochrom_C"/>
    <property type="match status" value="1"/>
</dbReference>
<keyword evidence="4" id="KW-0249">Electron transport</keyword>
<dbReference type="STRING" id="1945520.A1019T_00426"/>
<keyword evidence="3 6" id="KW-0479">Metal-binding</keyword>
<dbReference type="OrthoDB" id="9805828at2"/>
<dbReference type="EMBL" id="FUGD01000048">
    <property type="protein sequence ID" value="SJM36465.1"/>
    <property type="molecule type" value="Genomic_DNA"/>
</dbReference>
<evidence type="ECO:0000259" key="7">
    <source>
        <dbReference type="PROSITE" id="PS51007"/>
    </source>
</evidence>
<evidence type="ECO:0000313" key="9">
    <source>
        <dbReference type="Proteomes" id="UP000188169"/>
    </source>
</evidence>
<evidence type="ECO:0000256" key="6">
    <source>
        <dbReference type="PROSITE-ProRule" id="PRU00433"/>
    </source>
</evidence>
<dbReference type="Proteomes" id="UP000188169">
    <property type="component" value="Unassembled WGS sequence"/>
</dbReference>
<evidence type="ECO:0000256" key="5">
    <source>
        <dbReference type="ARBA" id="ARBA00023004"/>
    </source>
</evidence>
<sequence length="170" mass="18639">MLNFEGANRTAPSLVIPTLCKKLSGLLLVSSLVVLSTGCTPTPPDHRAQVTAPVYEEGDARQGEKLYEELCSQCHTLRPGSNKKGPQLVGVYMAPSAQLSDYKYSEVMEQANWVWDAETLDSYIEDPEAVLADTKMLSDPIPNAKDRQDIIAYLSTLGREAPPVAEDEQK</sequence>
<dbReference type="InterPro" id="IPR002327">
    <property type="entry name" value="Cyt_c_1A/1B"/>
</dbReference>
<evidence type="ECO:0000256" key="1">
    <source>
        <dbReference type="ARBA" id="ARBA00022448"/>
    </source>
</evidence>
<organism evidence="8 9">
    <name type="scientific">Psychrobacter pasteurii</name>
    <dbReference type="NCBI Taxonomy" id="1945520"/>
    <lineage>
        <taxon>Bacteria</taxon>
        <taxon>Pseudomonadati</taxon>
        <taxon>Pseudomonadota</taxon>
        <taxon>Gammaproteobacteria</taxon>
        <taxon>Moraxellales</taxon>
        <taxon>Moraxellaceae</taxon>
        <taxon>Psychrobacter</taxon>
    </lineage>
</organism>
<dbReference type="AlphaFoldDB" id="A0A1R4ED89"/>
<keyword evidence="9" id="KW-1185">Reference proteome</keyword>
<evidence type="ECO:0000256" key="2">
    <source>
        <dbReference type="ARBA" id="ARBA00022617"/>
    </source>
</evidence>
<accession>A0A1R4ED89</accession>
<dbReference type="GO" id="GO:0020037">
    <property type="term" value="F:heme binding"/>
    <property type="evidence" value="ECO:0007669"/>
    <property type="project" value="InterPro"/>
</dbReference>
<evidence type="ECO:0000256" key="3">
    <source>
        <dbReference type="ARBA" id="ARBA00022723"/>
    </source>
</evidence>